<protein>
    <submittedName>
        <fullName evidence="1">Uncharacterized protein</fullName>
    </submittedName>
</protein>
<gene>
    <name evidence="1" type="ORF">JCM19294_2479</name>
</gene>
<accession>A0A090Q0I4</accession>
<reference evidence="1" key="1">
    <citation type="journal article" date="2014" name="Genome Announc.">
        <title>Draft Genome Sequences of Marine Flavobacterium Nonlabens Strains NR17, NR24, NR27, NR32, NR33, and Ara13.</title>
        <authorList>
            <person name="Nakanishi M."/>
            <person name="Meirelles P."/>
            <person name="Suzuki R."/>
            <person name="Takatani N."/>
            <person name="Mino S."/>
            <person name="Suda W."/>
            <person name="Oshima K."/>
            <person name="Hattori M."/>
            <person name="Ohkuma M."/>
            <person name="Hosokawa M."/>
            <person name="Miyashita K."/>
            <person name="Thompson F.L."/>
            <person name="Niwa A."/>
            <person name="Sawabe T."/>
            <person name="Sawabe T."/>
        </authorList>
    </citation>
    <scope>NUCLEOTIDE SEQUENCE [LARGE SCALE GENOMIC DNA]</scope>
    <source>
        <strain evidence="1">JCM 19294</strain>
    </source>
</reference>
<keyword evidence="2" id="KW-1185">Reference proteome</keyword>
<evidence type="ECO:0000313" key="2">
    <source>
        <dbReference type="Proteomes" id="UP000029221"/>
    </source>
</evidence>
<dbReference type="AlphaFoldDB" id="A0A090Q0I4"/>
<dbReference type="EMBL" id="BBML01000001">
    <property type="protein sequence ID" value="GAK95697.1"/>
    <property type="molecule type" value="Genomic_DNA"/>
</dbReference>
<sequence>MVSTKIFKDITRIPILAGIACFINNPLIGKIPKDCDLLCATEV</sequence>
<comment type="caution">
    <text evidence="1">The sequence shown here is derived from an EMBL/GenBank/DDBJ whole genome shotgun (WGS) entry which is preliminary data.</text>
</comment>
<evidence type="ECO:0000313" key="1">
    <source>
        <dbReference type="EMBL" id="GAK95697.1"/>
    </source>
</evidence>
<organism evidence="1 2">
    <name type="scientific">Nonlabens tegetincola</name>
    <dbReference type="NCBI Taxonomy" id="323273"/>
    <lineage>
        <taxon>Bacteria</taxon>
        <taxon>Pseudomonadati</taxon>
        <taxon>Bacteroidota</taxon>
        <taxon>Flavobacteriia</taxon>
        <taxon>Flavobacteriales</taxon>
        <taxon>Flavobacteriaceae</taxon>
        <taxon>Nonlabens</taxon>
    </lineage>
</organism>
<proteinExistence type="predicted"/>
<name>A0A090Q0I4_9FLAO</name>
<dbReference type="Proteomes" id="UP000029221">
    <property type="component" value="Unassembled WGS sequence"/>
</dbReference>